<dbReference type="EMBL" id="CP000390">
    <property type="protein sequence ID" value="ABG61529.1"/>
    <property type="molecule type" value="Genomic_DNA"/>
</dbReference>
<dbReference type="KEGG" id="mes:Meso_0124"/>
<gene>
    <name evidence="1" type="ordered locus">Meso_0124</name>
</gene>
<dbReference type="AlphaFoldDB" id="Q11M46"/>
<name>Q11M46_CHESB</name>
<reference evidence="1" key="1">
    <citation type="submission" date="2006-06" db="EMBL/GenBank/DDBJ databases">
        <title>Complete sequence of chromosome of Chelativorans sp. BNC1.</title>
        <authorList>
            <consortium name="US DOE Joint Genome Institute"/>
            <person name="Copeland A."/>
            <person name="Lucas S."/>
            <person name="Lapidus A."/>
            <person name="Barry K."/>
            <person name="Detter J.C."/>
            <person name="Glavina del Rio T."/>
            <person name="Hammon N."/>
            <person name="Israni S."/>
            <person name="Dalin E."/>
            <person name="Tice H."/>
            <person name="Pitluck S."/>
            <person name="Chertkov O."/>
            <person name="Brettin T."/>
            <person name="Bruce D."/>
            <person name="Han C."/>
            <person name="Tapia R."/>
            <person name="Gilna P."/>
            <person name="Schmutz J."/>
            <person name="Larimer F."/>
            <person name="Land M."/>
            <person name="Hauser L."/>
            <person name="Kyrpides N."/>
            <person name="Mikhailova N."/>
            <person name="Richardson P."/>
        </authorList>
    </citation>
    <scope>NUCLEOTIDE SEQUENCE</scope>
    <source>
        <strain evidence="1">BNC1</strain>
    </source>
</reference>
<sequence length="97" mass="11018">MHALSSGPNLIDDEFGKFPRYMSLIPDVFSFSYEEAFKATKRFKNNSDLAQAFETLREFVLASELPDEQKDELAQLISDEMEVISYAVVSRTCVVSI</sequence>
<dbReference type="STRING" id="266779.Meso_0124"/>
<dbReference type="HOGENOM" id="CLU_2341652_0_0_5"/>
<proteinExistence type="predicted"/>
<dbReference type="OrthoDB" id="8115594at2"/>
<protein>
    <submittedName>
        <fullName evidence="1">Uncharacterized protein</fullName>
    </submittedName>
</protein>
<evidence type="ECO:0000313" key="1">
    <source>
        <dbReference type="EMBL" id="ABG61529.1"/>
    </source>
</evidence>
<accession>Q11M46</accession>
<organism evidence="1">
    <name type="scientific">Chelativorans sp. (strain BNC1)</name>
    <dbReference type="NCBI Taxonomy" id="266779"/>
    <lineage>
        <taxon>Bacteria</taxon>
        <taxon>Pseudomonadati</taxon>
        <taxon>Pseudomonadota</taxon>
        <taxon>Alphaproteobacteria</taxon>
        <taxon>Hyphomicrobiales</taxon>
        <taxon>Phyllobacteriaceae</taxon>
        <taxon>Chelativorans</taxon>
    </lineage>
</organism>